<dbReference type="InterPro" id="IPR012296">
    <property type="entry name" value="Nuclease_put_TT1808"/>
</dbReference>
<accession>A7NI66</accession>
<keyword evidence="4" id="KW-1185">Reference proteome</keyword>
<dbReference type="CDD" id="cd06260">
    <property type="entry name" value="DUF820-like"/>
    <property type="match status" value="1"/>
</dbReference>
<keyword evidence="1" id="KW-1133">Transmembrane helix</keyword>
<name>A7NI66_ROSCS</name>
<gene>
    <name evidence="3" type="ordered locus">Rcas_1065</name>
</gene>
<organism evidence="3 4">
    <name type="scientific">Roseiflexus castenholzii (strain DSM 13941 / HLO8)</name>
    <dbReference type="NCBI Taxonomy" id="383372"/>
    <lineage>
        <taxon>Bacteria</taxon>
        <taxon>Bacillati</taxon>
        <taxon>Chloroflexota</taxon>
        <taxon>Chloroflexia</taxon>
        <taxon>Chloroflexales</taxon>
        <taxon>Roseiflexineae</taxon>
        <taxon>Roseiflexaceae</taxon>
        <taxon>Roseiflexus</taxon>
    </lineage>
</organism>
<protein>
    <recommendedName>
        <fullName evidence="2">Putative restriction endonuclease domain-containing protein</fullName>
    </recommendedName>
</protein>
<keyword evidence="1" id="KW-0472">Membrane</keyword>
<dbReference type="InterPro" id="IPR011335">
    <property type="entry name" value="Restrct_endonuc-II-like"/>
</dbReference>
<dbReference type="SUPFAM" id="SSF52980">
    <property type="entry name" value="Restriction endonuclease-like"/>
    <property type="match status" value="1"/>
</dbReference>
<dbReference type="Pfam" id="PF05685">
    <property type="entry name" value="Uma2"/>
    <property type="match status" value="1"/>
</dbReference>
<proteinExistence type="predicted"/>
<reference evidence="3 4" key="1">
    <citation type="submission" date="2007-08" db="EMBL/GenBank/DDBJ databases">
        <title>Complete sequence of Roseiflexus castenholzii DSM 13941.</title>
        <authorList>
            <consortium name="US DOE Joint Genome Institute"/>
            <person name="Copeland A."/>
            <person name="Lucas S."/>
            <person name="Lapidus A."/>
            <person name="Barry K."/>
            <person name="Glavina del Rio T."/>
            <person name="Dalin E."/>
            <person name="Tice H."/>
            <person name="Pitluck S."/>
            <person name="Thompson L.S."/>
            <person name="Brettin T."/>
            <person name="Bruce D."/>
            <person name="Detter J.C."/>
            <person name="Han C."/>
            <person name="Tapia R."/>
            <person name="Schmutz J."/>
            <person name="Larimer F."/>
            <person name="Land M."/>
            <person name="Hauser L."/>
            <person name="Kyrpides N."/>
            <person name="Mikhailova N."/>
            <person name="Bryant D.A."/>
            <person name="Hanada S."/>
            <person name="Tsukatani Y."/>
            <person name="Richardson P."/>
        </authorList>
    </citation>
    <scope>NUCLEOTIDE SEQUENCE [LARGE SCALE GENOMIC DNA]</scope>
    <source>
        <strain evidence="4">DSM 13941 / HLO8</strain>
    </source>
</reference>
<feature type="domain" description="Putative restriction endonuclease" evidence="2">
    <location>
        <begin position="45"/>
        <end position="149"/>
    </location>
</feature>
<dbReference type="KEGG" id="rca:Rcas_1065"/>
<sequence length="192" mass="22464">MRVKKPPVMVVRSPVKQPFVHYYDLHPTQEDLMGESVAQSTLIHYLLSVLTYLFRTTTCFIVSNLNLYQRRRRYEYPLAPDIALFKGVTIPNPAAREFRSWRLYEPNRPPPQVMFEFSAEETWKTDIEEKPARYAALGVQEYIAYDPNDPPRARSARRGIMKRIAFAFLGDLRGHLRGYRLNHQGHEAHEGE</sequence>
<feature type="transmembrane region" description="Helical" evidence="1">
    <location>
        <begin position="42"/>
        <end position="63"/>
    </location>
</feature>
<keyword evidence="1" id="KW-0812">Transmembrane</keyword>
<dbReference type="EMBL" id="CP000804">
    <property type="protein sequence ID" value="ABU57166.1"/>
    <property type="molecule type" value="Genomic_DNA"/>
</dbReference>
<dbReference type="HOGENOM" id="CLU_1414227_0_0_0"/>
<evidence type="ECO:0000313" key="3">
    <source>
        <dbReference type="EMBL" id="ABU57166.1"/>
    </source>
</evidence>
<evidence type="ECO:0000256" key="1">
    <source>
        <dbReference type="SAM" id="Phobius"/>
    </source>
</evidence>
<evidence type="ECO:0000313" key="4">
    <source>
        <dbReference type="Proteomes" id="UP000000263"/>
    </source>
</evidence>
<dbReference type="PANTHER" id="PTHR33352">
    <property type="entry name" value="SLR1095 PROTEIN"/>
    <property type="match status" value="1"/>
</dbReference>
<evidence type="ECO:0000259" key="2">
    <source>
        <dbReference type="Pfam" id="PF05685"/>
    </source>
</evidence>
<dbReference type="PANTHER" id="PTHR33352:SF2">
    <property type="entry name" value="SLL0995 PROTEIN"/>
    <property type="match status" value="1"/>
</dbReference>
<dbReference type="Gene3D" id="3.90.1570.10">
    <property type="entry name" value="tt1808, chain A"/>
    <property type="match status" value="1"/>
</dbReference>
<dbReference type="AlphaFoldDB" id="A7NI66"/>
<dbReference type="InterPro" id="IPR008538">
    <property type="entry name" value="Uma2"/>
</dbReference>
<dbReference type="eggNOG" id="COG4636">
    <property type="taxonomic scope" value="Bacteria"/>
</dbReference>
<dbReference type="Proteomes" id="UP000000263">
    <property type="component" value="Chromosome"/>
</dbReference>